<reference evidence="1 2" key="1">
    <citation type="submission" date="2021-06" db="EMBL/GenBank/DDBJ databases">
        <authorList>
            <person name="Palmer J.M."/>
        </authorList>
    </citation>
    <scope>NUCLEOTIDE SEQUENCE [LARGE SCALE GENOMIC DNA]</scope>
    <source>
        <strain evidence="1 2">GA_2019</strain>
        <tissue evidence="1">Muscle</tissue>
    </source>
</reference>
<protein>
    <submittedName>
        <fullName evidence="1">Uncharacterized protein</fullName>
    </submittedName>
</protein>
<sequence>MTELLTLSLRLSHPMKEAHLSHLHPASDSFSYDPYLNVLGDGMEHRKTRKLRALLFGSALSSHWGGYHTGNTDQHPKGSNPPFLVENIPSEVGCHPGCFTLSWQLQQGTHGFILRRILLCTMISRGS</sequence>
<comment type="caution">
    <text evidence="1">The sequence shown here is derived from an EMBL/GenBank/DDBJ whole genome shotgun (WGS) entry which is preliminary data.</text>
</comment>
<gene>
    <name evidence="1" type="ORF">GOODEAATRI_012386</name>
</gene>
<dbReference type="Proteomes" id="UP001476798">
    <property type="component" value="Unassembled WGS sequence"/>
</dbReference>
<name>A0ABV0MRH1_9TELE</name>
<evidence type="ECO:0000313" key="1">
    <source>
        <dbReference type="EMBL" id="MEQ2161720.1"/>
    </source>
</evidence>
<accession>A0ABV0MRH1</accession>
<proteinExistence type="predicted"/>
<organism evidence="1 2">
    <name type="scientific">Goodea atripinnis</name>
    <dbReference type="NCBI Taxonomy" id="208336"/>
    <lineage>
        <taxon>Eukaryota</taxon>
        <taxon>Metazoa</taxon>
        <taxon>Chordata</taxon>
        <taxon>Craniata</taxon>
        <taxon>Vertebrata</taxon>
        <taxon>Euteleostomi</taxon>
        <taxon>Actinopterygii</taxon>
        <taxon>Neopterygii</taxon>
        <taxon>Teleostei</taxon>
        <taxon>Neoteleostei</taxon>
        <taxon>Acanthomorphata</taxon>
        <taxon>Ovalentaria</taxon>
        <taxon>Atherinomorphae</taxon>
        <taxon>Cyprinodontiformes</taxon>
        <taxon>Goodeidae</taxon>
        <taxon>Goodea</taxon>
    </lineage>
</organism>
<evidence type="ECO:0000313" key="2">
    <source>
        <dbReference type="Proteomes" id="UP001476798"/>
    </source>
</evidence>
<dbReference type="EMBL" id="JAHRIO010010788">
    <property type="protein sequence ID" value="MEQ2161720.1"/>
    <property type="molecule type" value="Genomic_DNA"/>
</dbReference>
<keyword evidence="2" id="KW-1185">Reference proteome</keyword>